<evidence type="ECO:0000313" key="4">
    <source>
        <dbReference type="Proteomes" id="UP000619260"/>
    </source>
</evidence>
<feature type="transmembrane region" description="Helical" evidence="1">
    <location>
        <begin position="82"/>
        <end position="105"/>
    </location>
</feature>
<dbReference type="Pfam" id="PF07331">
    <property type="entry name" value="TctB"/>
    <property type="match status" value="1"/>
</dbReference>
<keyword evidence="1" id="KW-1133">Transmembrane helix</keyword>
<keyword evidence="4" id="KW-1185">Reference proteome</keyword>
<organism evidence="3 4">
    <name type="scientific">Virgisporangium aliadipatigenens</name>
    <dbReference type="NCBI Taxonomy" id="741659"/>
    <lineage>
        <taxon>Bacteria</taxon>
        <taxon>Bacillati</taxon>
        <taxon>Actinomycetota</taxon>
        <taxon>Actinomycetes</taxon>
        <taxon>Micromonosporales</taxon>
        <taxon>Micromonosporaceae</taxon>
        <taxon>Virgisporangium</taxon>
    </lineage>
</organism>
<evidence type="ECO:0000259" key="2">
    <source>
        <dbReference type="Pfam" id="PF07331"/>
    </source>
</evidence>
<protein>
    <recommendedName>
        <fullName evidence="2">DUF1468 domain-containing protein</fullName>
    </recommendedName>
</protein>
<feature type="transmembrane region" description="Helical" evidence="1">
    <location>
        <begin position="47"/>
        <end position="70"/>
    </location>
</feature>
<proteinExistence type="predicted"/>
<dbReference type="EMBL" id="BOPF01000020">
    <property type="protein sequence ID" value="GIJ48294.1"/>
    <property type="molecule type" value="Genomic_DNA"/>
</dbReference>
<dbReference type="Proteomes" id="UP000619260">
    <property type="component" value="Unassembled WGS sequence"/>
</dbReference>
<evidence type="ECO:0000313" key="3">
    <source>
        <dbReference type="EMBL" id="GIJ48294.1"/>
    </source>
</evidence>
<sequence>MSDERVSLVHPRRSAVAAPVPMIAQATLDRASEEGLRGHLEHDRGTLLATAALGALMVLGGIVVLVNAASLRDSPGPGLGPAAVPTVVGVLLAAVGLVLAARAGWDLRRATKPEPVPRERVVRLAGMLVLLLAFAFLLPVLGYVVCAAFLFTGAALLLGAPRPALVAAYGWTLAIVVFLVFDKLIGLALPVGPWGF</sequence>
<dbReference type="InterPro" id="IPR009936">
    <property type="entry name" value="DUF1468"/>
</dbReference>
<evidence type="ECO:0000256" key="1">
    <source>
        <dbReference type="SAM" id="Phobius"/>
    </source>
</evidence>
<reference evidence="3" key="1">
    <citation type="submission" date="2021-01" db="EMBL/GenBank/DDBJ databases">
        <title>Whole genome shotgun sequence of Virgisporangium aliadipatigenens NBRC 105644.</title>
        <authorList>
            <person name="Komaki H."/>
            <person name="Tamura T."/>
        </authorList>
    </citation>
    <scope>NUCLEOTIDE SEQUENCE</scope>
    <source>
        <strain evidence="3">NBRC 105644</strain>
    </source>
</reference>
<gene>
    <name evidence="3" type="ORF">Val02_51800</name>
</gene>
<dbReference type="AlphaFoldDB" id="A0A8J4DS32"/>
<dbReference type="RefSeq" id="WP_203901788.1">
    <property type="nucleotide sequence ID" value="NZ_BOPF01000020.1"/>
</dbReference>
<feature type="transmembrane region" description="Helical" evidence="1">
    <location>
        <begin position="125"/>
        <end position="158"/>
    </location>
</feature>
<name>A0A8J4DS32_9ACTN</name>
<keyword evidence="1" id="KW-0812">Transmembrane</keyword>
<feature type="transmembrane region" description="Helical" evidence="1">
    <location>
        <begin position="164"/>
        <end position="181"/>
    </location>
</feature>
<keyword evidence="1" id="KW-0472">Membrane</keyword>
<feature type="domain" description="DUF1468" evidence="2">
    <location>
        <begin position="54"/>
        <end position="190"/>
    </location>
</feature>
<accession>A0A8J4DS32</accession>
<comment type="caution">
    <text evidence="3">The sequence shown here is derived from an EMBL/GenBank/DDBJ whole genome shotgun (WGS) entry which is preliminary data.</text>
</comment>